<comment type="caution">
    <text evidence="2">The sequence shown here is derived from an EMBL/GenBank/DDBJ whole genome shotgun (WGS) entry which is preliminary data.</text>
</comment>
<proteinExistence type="predicted"/>
<keyword evidence="1" id="KW-0472">Membrane</keyword>
<keyword evidence="3" id="KW-1185">Reference proteome</keyword>
<feature type="transmembrane region" description="Helical" evidence="1">
    <location>
        <begin position="7"/>
        <end position="25"/>
    </location>
</feature>
<evidence type="ECO:0000313" key="2">
    <source>
        <dbReference type="EMBL" id="NYA69894.1"/>
    </source>
</evidence>
<dbReference type="AlphaFoldDB" id="A0A7Y8XZP0"/>
<protein>
    <submittedName>
        <fullName evidence="2">DUF4258 domain-containing protein</fullName>
    </submittedName>
</protein>
<name>A0A7Y8XZP0_9FLAO</name>
<organism evidence="2 3">
    <name type="scientific">Flavobacterium agri</name>
    <dbReference type="NCBI Taxonomy" id="2743471"/>
    <lineage>
        <taxon>Bacteria</taxon>
        <taxon>Pseudomonadati</taxon>
        <taxon>Bacteroidota</taxon>
        <taxon>Flavobacteriia</taxon>
        <taxon>Flavobacteriales</taxon>
        <taxon>Flavobacteriaceae</taxon>
        <taxon>Flavobacterium</taxon>
    </lineage>
</organism>
<sequence length="125" mass="14229">MKFYARFAYYIFGFAIGIFFVSMMWSQKGVSCNYFPNARVLNDIRQKPFYYSTQADSTFAQGWIDKNDIKYVLTKGDVDFSKSNVSVKGGKLYVISGETTKNQAVVLEVVNGSDKALLRKIEKSK</sequence>
<evidence type="ECO:0000313" key="3">
    <source>
        <dbReference type="Proteomes" id="UP000535020"/>
    </source>
</evidence>
<dbReference type="Proteomes" id="UP000535020">
    <property type="component" value="Unassembled WGS sequence"/>
</dbReference>
<keyword evidence="1" id="KW-0812">Transmembrane</keyword>
<keyword evidence="1" id="KW-1133">Transmembrane helix</keyword>
<evidence type="ECO:0000256" key="1">
    <source>
        <dbReference type="SAM" id="Phobius"/>
    </source>
</evidence>
<accession>A0A7Y8XZP0</accession>
<reference evidence="2 3" key="1">
    <citation type="submission" date="2020-07" db="EMBL/GenBank/DDBJ databases">
        <authorList>
            <person name="Sun Q."/>
        </authorList>
    </citation>
    <scope>NUCLEOTIDE SEQUENCE [LARGE SCALE GENOMIC DNA]</scope>
    <source>
        <strain evidence="2 3">MAH-1</strain>
    </source>
</reference>
<gene>
    <name evidence="2" type="ORF">HZF10_03105</name>
</gene>
<dbReference type="RefSeq" id="WP_176004714.1">
    <property type="nucleotide sequence ID" value="NZ_JABWMI010000005.1"/>
</dbReference>
<dbReference type="EMBL" id="JACBJI010000001">
    <property type="protein sequence ID" value="NYA69894.1"/>
    <property type="molecule type" value="Genomic_DNA"/>
</dbReference>